<gene>
    <name evidence="2" type="ORF">EVAR_48410_1</name>
</gene>
<name>A0A4C1XU45_EUMVA</name>
<comment type="caution">
    <text evidence="2">The sequence shown here is derived from an EMBL/GenBank/DDBJ whole genome shotgun (WGS) entry which is preliminary data.</text>
</comment>
<proteinExistence type="predicted"/>
<dbReference type="Proteomes" id="UP000299102">
    <property type="component" value="Unassembled WGS sequence"/>
</dbReference>
<dbReference type="EMBL" id="BGZK01000937">
    <property type="protein sequence ID" value="GBP65709.1"/>
    <property type="molecule type" value="Genomic_DNA"/>
</dbReference>
<feature type="region of interest" description="Disordered" evidence="1">
    <location>
        <begin position="143"/>
        <end position="163"/>
    </location>
</feature>
<evidence type="ECO:0000256" key="1">
    <source>
        <dbReference type="SAM" id="MobiDB-lite"/>
    </source>
</evidence>
<dbReference type="AlphaFoldDB" id="A0A4C1XU45"/>
<evidence type="ECO:0000313" key="3">
    <source>
        <dbReference type="Proteomes" id="UP000299102"/>
    </source>
</evidence>
<protein>
    <submittedName>
        <fullName evidence="2">Uncharacterized protein</fullName>
    </submittedName>
</protein>
<accession>A0A4C1XU45</accession>
<evidence type="ECO:0000313" key="2">
    <source>
        <dbReference type="EMBL" id="GBP65709.1"/>
    </source>
</evidence>
<keyword evidence="3" id="KW-1185">Reference proteome</keyword>
<sequence>MEMSPVCNTCEVSLNDKYRNSDVKESGLKEDLLTRVEKGCSNLATLLKIVCPRALLQACLRSLGQSRPGDRACCRVSLANTLRAVVNHPRNYKYFATTFTRVTFASPAAPPDRRRSESASEERFPAEYRFQIKLQPFQITRRHFPSPRPVCRPPRTSRIYPPK</sequence>
<organism evidence="2 3">
    <name type="scientific">Eumeta variegata</name>
    <name type="common">Bagworm moth</name>
    <name type="synonym">Eumeta japonica</name>
    <dbReference type="NCBI Taxonomy" id="151549"/>
    <lineage>
        <taxon>Eukaryota</taxon>
        <taxon>Metazoa</taxon>
        <taxon>Ecdysozoa</taxon>
        <taxon>Arthropoda</taxon>
        <taxon>Hexapoda</taxon>
        <taxon>Insecta</taxon>
        <taxon>Pterygota</taxon>
        <taxon>Neoptera</taxon>
        <taxon>Endopterygota</taxon>
        <taxon>Lepidoptera</taxon>
        <taxon>Glossata</taxon>
        <taxon>Ditrysia</taxon>
        <taxon>Tineoidea</taxon>
        <taxon>Psychidae</taxon>
        <taxon>Oiketicinae</taxon>
        <taxon>Eumeta</taxon>
    </lineage>
</organism>
<reference evidence="2 3" key="1">
    <citation type="journal article" date="2019" name="Commun. Biol.">
        <title>The bagworm genome reveals a unique fibroin gene that provides high tensile strength.</title>
        <authorList>
            <person name="Kono N."/>
            <person name="Nakamura H."/>
            <person name="Ohtoshi R."/>
            <person name="Tomita M."/>
            <person name="Numata K."/>
            <person name="Arakawa K."/>
        </authorList>
    </citation>
    <scope>NUCLEOTIDE SEQUENCE [LARGE SCALE GENOMIC DNA]</scope>
</reference>